<comment type="subcellular location">
    <subcellularLocation>
        <location evidence="1">Membrane</location>
        <topology evidence="1">Multi-pass membrane protein</topology>
    </subcellularLocation>
</comment>
<sequence>MGILEWSISARDSFLYLAICLSIPSALLYLAQIVTILRHKQFHNSFYALFIIRAVPDLLYLLDSFYCFRLPILFGSVLFPLYSLLPNWMIGGLPFFLAGYTFQANTLATAFILLNRLTAIAVPLKHDKLWKCILPLIGLAVFCLPISTNWPMFKMTGKLQVEANDSSSSAASNAISADVLSFFLFEEDNATPYLSFLICFDSGVSVVFMVVCILINIFAVSAYKCQMNKHKFNQQQNAPNNLERKLFIYASITFCGHALIACLFIGLYIATIRVNFQMVSALLTHYPWVVDTGSVVLSSWLLLWASDSFRGQLLLDYRIPRIRFGTRATNCVASVNGPNEQNNVITERKKQRQMPTGGNFLYTFTKLELDTINAYMELIKYVDRVHALPQLQQYLKQRPQDR</sequence>
<evidence type="ECO:0000256" key="2">
    <source>
        <dbReference type="ARBA" id="ARBA00005692"/>
    </source>
</evidence>
<evidence type="ECO:0000256" key="3">
    <source>
        <dbReference type="ARBA" id="ARBA00022692"/>
    </source>
</evidence>
<dbReference type="GO" id="GO:0007606">
    <property type="term" value="P:sensory perception of chemical stimulus"/>
    <property type="evidence" value="ECO:0007669"/>
    <property type="project" value="UniProtKB-UniRule"/>
</dbReference>
<evidence type="ECO:0000313" key="7">
    <source>
        <dbReference type="EMBL" id="KAL3085719.1"/>
    </source>
</evidence>
<protein>
    <recommendedName>
        <fullName evidence="6">Serpentine receptor class gamma</fullName>
    </recommendedName>
</protein>
<comment type="similarity">
    <text evidence="2 6">Belongs to the nematode receptor-like protein srg family.</text>
</comment>
<keyword evidence="3 6" id="KW-0812">Transmembrane</keyword>
<dbReference type="PANTHER" id="PTHR31627:SF31">
    <property type="entry name" value="SERPENTINE RECEPTOR CLASS GAMMA"/>
    <property type="match status" value="1"/>
</dbReference>
<organism evidence="7 8">
    <name type="scientific">Heterodera schachtii</name>
    <name type="common">Sugarbeet cyst nematode worm</name>
    <name type="synonym">Tylenchus schachtii</name>
    <dbReference type="NCBI Taxonomy" id="97005"/>
    <lineage>
        <taxon>Eukaryota</taxon>
        <taxon>Metazoa</taxon>
        <taxon>Ecdysozoa</taxon>
        <taxon>Nematoda</taxon>
        <taxon>Chromadorea</taxon>
        <taxon>Rhabditida</taxon>
        <taxon>Tylenchina</taxon>
        <taxon>Tylenchomorpha</taxon>
        <taxon>Tylenchoidea</taxon>
        <taxon>Heteroderidae</taxon>
        <taxon>Heteroderinae</taxon>
        <taxon>Heterodera</taxon>
    </lineage>
</organism>
<dbReference type="GO" id="GO:0016020">
    <property type="term" value="C:membrane"/>
    <property type="evidence" value="ECO:0007669"/>
    <property type="project" value="UniProtKB-SubCell"/>
</dbReference>
<feature type="transmembrane region" description="Helical" evidence="6">
    <location>
        <begin position="88"/>
        <end position="117"/>
    </location>
</feature>
<dbReference type="PANTHER" id="PTHR31627">
    <property type="entry name" value="SERPENTINE RECEPTOR CLASS GAMMA-RELATED"/>
    <property type="match status" value="1"/>
</dbReference>
<feature type="transmembrane region" description="Helical" evidence="6">
    <location>
        <begin position="193"/>
        <end position="225"/>
    </location>
</feature>
<dbReference type="Gene3D" id="1.20.1070.10">
    <property type="entry name" value="Rhodopsin 7-helix transmembrane proteins"/>
    <property type="match status" value="1"/>
</dbReference>
<gene>
    <name evidence="7" type="ORF">niasHS_009660</name>
</gene>
<evidence type="ECO:0000313" key="8">
    <source>
        <dbReference type="Proteomes" id="UP001620645"/>
    </source>
</evidence>
<dbReference type="Proteomes" id="UP001620645">
    <property type="component" value="Unassembled WGS sequence"/>
</dbReference>
<dbReference type="AlphaFoldDB" id="A0ABD2J0T5"/>
<comment type="caution">
    <text evidence="6">Lacks conserved residue(s) required for the propagation of feature annotation.</text>
</comment>
<feature type="transmembrane region" description="Helical" evidence="6">
    <location>
        <begin position="246"/>
        <end position="270"/>
    </location>
</feature>
<dbReference type="InterPro" id="IPR051119">
    <property type="entry name" value="Nematode_SR-like"/>
</dbReference>
<proteinExistence type="inferred from homology"/>
<feature type="transmembrane region" description="Helical" evidence="6">
    <location>
        <begin position="129"/>
        <end position="147"/>
    </location>
</feature>
<dbReference type="Pfam" id="PF02118">
    <property type="entry name" value="Srg"/>
    <property type="match status" value="1"/>
</dbReference>
<name>A0ABD2J0T5_HETSC</name>
<dbReference type="EMBL" id="JBICCN010000222">
    <property type="protein sequence ID" value="KAL3085719.1"/>
    <property type="molecule type" value="Genomic_DNA"/>
</dbReference>
<accession>A0ABD2J0T5</accession>
<evidence type="ECO:0000256" key="1">
    <source>
        <dbReference type="ARBA" id="ARBA00004141"/>
    </source>
</evidence>
<keyword evidence="5 6" id="KW-0472">Membrane</keyword>
<comment type="caution">
    <text evidence="7">The sequence shown here is derived from an EMBL/GenBank/DDBJ whole genome shotgun (WGS) entry which is preliminary data.</text>
</comment>
<feature type="transmembrane region" description="Helical" evidence="6">
    <location>
        <begin position="58"/>
        <end position="82"/>
    </location>
</feature>
<keyword evidence="8" id="KW-1185">Reference proteome</keyword>
<evidence type="ECO:0000256" key="5">
    <source>
        <dbReference type="ARBA" id="ARBA00023136"/>
    </source>
</evidence>
<feature type="transmembrane region" description="Helical" evidence="6">
    <location>
        <begin position="14"/>
        <end position="37"/>
    </location>
</feature>
<evidence type="ECO:0000256" key="4">
    <source>
        <dbReference type="ARBA" id="ARBA00022989"/>
    </source>
</evidence>
<dbReference type="InterPro" id="IPR000609">
    <property type="entry name" value="7TM_GPCR_serpentine_rcpt_Srg"/>
</dbReference>
<reference evidence="7 8" key="1">
    <citation type="submission" date="2024-10" db="EMBL/GenBank/DDBJ databases">
        <authorList>
            <person name="Kim D."/>
        </authorList>
    </citation>
    <scope>NUCLEOTIDE SEQUENCE [LARGE SCALE GENOMIC DNA]</scope>
    <source>
        <strain evidence="7">Taebaek</strain>
    </source>
</reference>
<keyword evidence="4 6" id="KW-1133">Transmembrane helix</keyword>
<evidence type="ECO:0000256" key="6">
    <source>
        <dbReference type="RuleBase" id="RU280813"/>
    </source>
</evidence>